<name>A0A1E7ESM1_9STRA</name>
<dbReference type="KEGG" id="fcy:FRACYDRAFT_249305"/>
<dbReference type="SUPFAM" id="SSF50891">
    <property type="entry name" value="Cyclophilin-like"/>
    <property type="match status" value="1"/>
</dbReference>
<feature type="region of interest" description="Disordered" evidence="1">
    <location>
        <begin position="1"/>
        <end position="48"/>
    </location>
</feature>
<feature type="compositionally biased region" description="Polar residues" evidence="1">
    <location>
        <begin position="134"/>
        <end position="150"/>
    </location>
</feature>
<dbReference type="InParanoid" id="A0A1E7ESM1"/>
<dbReference type="OrthoDB" id="48204at2759"/>
<evidence type="ECO:0000313" key="2">
    <source>
        <dbReference type="EMBL" id="OEU08961.1"/>
    </source>
</evidence>
<dbReference type="EMBL" id="KV784378">
    <property type="protein sequence ID" value="OEU08961.1"/>
    <property type="molecule type" value="Genomic_DNA"/>
</dbReference>
<feature type="compositionally biased region" description="Low complexity" evidence="1">
    <location>
        <begin position="1"/>
        <end position="15"/>
    </location>
</feature>
<evidence type="ECO:0000256" key="1">
    <source>
        <dbReference type="SAM" id="MobiDB-lite"/>
    </source>
</evidence>
<feature type="compositionally biased region" description="Polar residues" evidence="1">
    <location>
        <begin position="171"/>
        <end position="185"/>
    </location>
</feature>
<proteinExistence type="predicted"/>
<feature type="region of interest" description="Disordered" evidence="1">
    <location>
        <begin position="124"/>
        <end position="295"/>
    </location>
</feature>
<gene>
    <name evidence="2" type="ORF">FRACYDRAFT_249305</name>
</gene>
<keyword evidence="3" id="KW-1185">Reference proteome</keyword>
<dbReference type="AlphaFoldDB" id="A0A1E7ESM1"/>
<accession>A0A1E7ESM1</accession>
<sequence length="633" mass="67713">MPRLSNGGSISSGNFSGVGGGAQTTTATTTAHHPSYLISGQNATKRNSNSSIAPILRTTAGYAPSPSSHNGTELASLINRGAPMADPSPAPPSAGAPQQQRSSMQSFASPHIRGKVSRNIAGLLSPRSTHGLPLTTQYNNNDQAPTQPSRGSIMRAAESGKGNLLPMRGTAPTTQQPSGVRQQQRIPKRQAPARSKSSGPAYSSATTLPRTRQDIRGGDAGSTSPQPSGIKAYLRRRTATASSDDEFDSASHSVRREFATHRNSGGGRRSSGGISVCSTGSGGTNTGRVHSNPRGRGLWGIQKQLTHLSRMKLGHVLQVVIVLAVMALVYESHHKALFATSQLIQFKEEESLLLLHLQKIEQQSIQLHENLSRLARMGINGGGGSAAAVADSNGLSGGGDELEDGSDGGGGGGGGREVDFDLIHKQTQQLYQMEEELNHEVKTLQSRIQLSARNHIIQEFGEGPVQVVLELDFSGNNNNNNEQNSSGQGPHRISILLWHDTPHAAWTWLEQIGNNVWDGAEFKWQQGHIIDAVPNHIHGSNPDDGKIEFVEHSQHAHQAWTVGVRESDKGAMGMYINLQDNSDLHKHETCVGKVIDGFDALQRLLEAARGEQDSSIAIRKATAMHYVTKKAGI</sequence>
<feature type="region of interest" description="Disordered" evidence="1">
    <location>
        <begin position="80"/>
        <end position="109"/>
    </location>
</feature>
<evidence type="ECO:0008006" key="4">
    <source>
        <dbReference type="Google" id="ProtNLM"/>
    </source>
</evidence>
<reference evidence="2 3" key="1">
    <citation type="submission" date="2016-09" db="EMBL/GenBank/DDBJ databases">
        <title>Extensive genetic diversity and differential bi-allelic expression allows diatom success in the polar Southern Ocean.</title>
        <authorList>
            <consortium name="DOE Joint Genome Institute"/>
            <person name="Mock T."/>
            <person name="Otillar R.P."/>
            <person name="Strauss J."/>
            <person name="Dupont C."/>
            <person name="Frickenhaus S."/>
            <person name="Maumus F."/>
            <person name="Mcmullan M."/>
            <person name="Sanges R."/>
            <person name="Schmutz J."/>
            <person name="Toseland A."/>
            <person name="Valas R."/>
            <person name="Veluchamy A."/>
            <person name="Ward B.J."/>
            <person name="Allen A."/>
            <person name="Barry K."/>
            <person name="Falciatore A."/>
            <person name="Ferrante M."/>
            <person name="Fortunato A.E."/>
            <person name="Gloeckner G."/>
            <person name="Gruber A."/>
            <person name="Hipkin R."/>
            <person name="Janech M."/>
            <person name="Kroth P."/>
            <person name="Leese F."/>
            <person name="Lindquist E."/>
            <person name="Lyon B.R."/>
            <person name="Martin J."/>
            <person name="Mayer C."/>
            <person name="Parker M."/>
            <person name="Quesneville H."/>
            <person name="Raymond J."/>
            <person name="Uhlig C."/>
            <person name="Valentin K.U."/>
            <person name="Worden A.Z."/>
            <person name="Armbrust E.V."/>
            <person name="Bowler C."/>
            <person name="Green B."/>
            <person name="Moulton V."/>
            <person name="Van Oosterhout C."/>
            <person name="Grigoriev I."/>
        </authorList>
    </citation>
    <scope>NUCLEOTIDE SEQUENCE [LARGE SCALE GENOMIC DNA]</scope>
    <source>
        <strain evidence="2 3">CCMP1102</strain>
    </source>
</reference>
<feature type="compositionally biased region" description="Polar residues" evidence="1">
    <location>
        <begin position="195"/>
        <end position="210"/>
    </location>
</feature>
<dbReference type="InterPro" id="IPR029000">
    <property type="entry name" value="Cyclophilin-like_dom_sf"/>
</dbReference>
<dbReference type="Proteomes" id="UP000095751">
    <property type="component" value="Unassembled WGS sequence"/>
</dbReference>
<evidence type="ECO:0000313" key="3">
    <source>
        <dbReference type="Proteomes" id="UP000095751"/>
    </source>
</evidence>
<protein>
    <recommendedName>
        <fullName evidence="4">PPIase cyclophilin-type domain-containing protein</fullName>
    </recommendedName>
</protein>
<feature type="region of interest" description="Disordered" evidence="1">
    <location>
        <begin position="390"/>
        <end position="416"/>
    </location>
</feature>
<organism evidence="2 3">
    <name type="scientific">Fragilariopsis cylindrus CCMP1102</name>
    <dbReference type="NCBI Taxonomy" id="635003"/>
    <lineage>
        <taxon>Eukaryota</taxon>
        <taxon>Sar</taxon>
        <taxon>Stramenopiles</taxon>
        <taxon>Ochrophyta</taxon>
        <taxon>Bacillariophyta</taxon>
        <taxon>Bacillariophyceae</taxon>
        <taxon>Bacillariophycidae</taxon>
        <taxon>Bacillariales</taxon>
        <taxon>Bacillariaceae</taxon>
        <taxon>Fragilariopsis</taxon>
    </lineage>
</organism>
<feature type="compositionally biased region" description="Polar residues" evidence="1">
    <location>
        <begin position="38"/>
        <end position="48"/>
    </location>
</feature>